<dbReference type="InterPro" id="IPR029044">
    <property type="entry name" value="Nucleotide-diphossugar_trans"/>
</dbReference>
<dbReference type="EMBL" id="VCDI01000002">
    <property type="protein sequence ID" value="TLU73588.1"/>
    <property type="molecule type" value="Genomic_DNA"/>
</dbReference>
<evidence type="ECO:0000313" key="5">
    <source>
        <dbReference type="Proteomes" id="UP000305654"/>
    </source>
</evidence>
<dbReference type="Gene3D" id="3.90.550.10">
    <property type="entry name" value="Spore Coat Polysaccharide Biosynthesis Protein SpsA, Chain A"/>
    <property type="match status" value="1"/>
</dbReference>
<feature type="domain" description="Nucleotidyl transferase" evidence="3">
    <location>
        <begin position="15"/>
        <end position="142"/>
    </location>
</feature>
<evidence type="ECO:0000259" key="3">
    <source>
        <dbReference type="Pfam" id="PF00483"/>
    </source>
</evidence>
<accession>A0A5R9JH11</accession>
<evidence type="ECO:0000256" key="2">
    <source>
        <dbReference type="ARBA" id="ARBA00022695"/>
    </source>
</evidence>
<keyword evidence="5" id="KW-1185">Reference proteome</keyword>
<sequence length="269" mass="29034">MDLFGPRPRTSPTHAMLLAAGFGRRMRPLTEQTAKPLLVVAGQPLIDHALDRLDAAGVEAVVVNAHYRSADLDRHLLARSARRTGRPRTTLLHEPELLDTGGGVLAAMTAGLLGDAASFFVVNGDSFWLDGPRPALARLAEAFNPARHDVMLLVSRIPWAVGEVGAGDFAIDADGLVRRRDENEIVPYVYSGVQIVSPNLFRRAPIAGIGTGSPRAGRFGMNLLWDQAIGAGRLRAVVHDGPWFHLSRPSDIVATERALRDPNFGPPNT</sequence>
<dbReference type="AlphaFoldDB" id="A0A5R9JH11"/>
<evidence type="ECO:0000256" key="1">
    <source>
        <dbReference type="ARBA" id="ARBA00022679"/>
    </source>
</evidence>
<reference evidence="4 5" key="1">
    <citation type="submission" date="2019-05" db="EMBL/GenBank/DDBJ databases">
        <authorList>
            <person name="Pankratov T."/>
            <person name="Grouzdev D."/>
        </authorList>
    </citation>
    <scope>NUCLEOTIDE SEQUENCE [LARGE SCALE GENOMIC DNA]</scope>
    <source>
        <strain evidence="4 5">KEBCLARHB70R</strain>
    </source>
</reference>
<dbReference type="InterPro" id="IPR005835">
    <property type="entry name" value="NTP_transferase_dom"/>
</dbReference>
<keyword evidence="2" id="KW-0548">Nucleotidyltransferase</keyword>
<dbReference type="SUPFAM" id="SSF53448">
    <property type="entry name" value="Nucleotide-diphospho-sugar transferases"/>
    <property type="match status" value="1"/>
</dbReference>
<dbReference type="Proteomes" id="UP000305654">
    <property type="component" value="Unassembled WGS sequence"/>
</dbReference>
<comment type="caution">
    <text evidence="4">The sequence shown here is derived from an EMBL/GenBank/DDBJ whole genome shotgun (WGS) entry which is preliminary data.</text>
</comment>
<proteinExistence type="predicted"/>
<dbReference type="PANTHER" id="PTHR43584">
    <property type="entry name" value="NUCLEOTIDYL TRANSFERASE"/>
    <property type="match status" value="1"/>
</dbReference>
<dbReference type="InterPro" id="IPR050065">
    <property type="entry name" value="GlmU-like"/>
</dbReference>
<dbReference type="Pfam" id="PF00483">
    <property type="entry name" value="NTP_transferase"/>
    <property type="match status" value="1"/>
</dbReference>
<keyword evidence="1 4" id="KW-0808">Transferase</keyword>
<organism evidence="4 5">
    <name type="scientific">Lichenicoccus roseus</name>
    <dbReference type="NCBI Taxonomy" id="2683649"/>
    <lineage>
        <taxon>Bacteria</taxon>
        <taxon>Pseudomonadati</taxon>
        <taxon>Pseudomonadota</taxon>
        <taxon>Alphaproteobacteria</taxon>
        <taxon>Acetobacterales</taxon>
        <taxon>Acetobacteraceae</taxon>
        <taxon>Lichenicoccus</taxon>
    </lineage>
</organism>
<protein>
    <submittedName>
        <fullName evidence="4">Nucleotidyltransferase family protein</fullName>
    </submittedName>
</protein>
<evidence type="ECO:0000313" key="4">
    <source>
        <dbReference type="EMBL" id="TLU73588.1"/>
    </source>
</evidence>
<dbReference type="GO" id="GO:0016779">
    <property type="term" value="F:nucleotidyltransferase activity"/>
    <property type="evidence" value="ECO:0007669"/>
    <property type="project" value="UniProtKB-KW"/>
</dbReference>
<dbReference type="PANTHER" id="PTHR43584:SF8">
    <property type="entry name" value="N-ACETYLMURAMATE ALPHA-1-PHOSPHATE URIDYLYLTRANSFERASE"/>
    <property type="match status" value="1"/>
</dbReference>
<dbReference type="OrthoDB" id="9788272at2"/>
<dbReference type="CDD" id="cd06422">
    <property type="entry name" value="NTP_transferase_like_1"/>
    <property type="match status" value="1"/>
</dbReference>
<gene>
    <name evidence="4" type="ORF">FE263_06460</name>
</gene>
<name>A0A5R9JH11_9PROT</name>